<dbReference type="InterPro" id="IPR036291">
    <property type="entry name" value="NAD(P)-bd_dom_sf"/>
</dbReference>
<dbReference type="Gene3D" id="1.10.1040.50">
    <property type="match status" value="1"/>
</dbReference>
<dbReference type="GO" id="GO:0006635">
    <property type="term" value="P:fatty acid beta-oxidation"/>
    <property type="evidence" value="ECO:0007669"/>
    <property type="project" value="UniProtKB-UniPathway"/>
</dbReference>
<dbReference type="STRING" id="1379270.GEMMAAP_14995"/>
<evidence type="ECO:0000256" key="5">
    <source>
        <dbReference type="ARBA" id="ARBA00022832"/>
    </source>
</evidence>
<evidence type="ECO:0000256" key="4">
    <source>
        <dbReference type="ARBA" id="ARBA00012076"/>
    </source>
</evidence>
<dbReference type="GO" id="GO:0016853">
    <property type="term" value="F:isomerase activity"/>
    <property type="evidence" value="ECO:0007669"/>
    <property type="project" value="UniProtKB-KW"/>
</dbReference>
<dbReference type="Gene3D" id="3.40.50.720">
    <property type="entry name" value="NAD(P)-binding Rossmann-like Domain"/>
    <property type="match status" value="1"/>
</dbReference>
<keyword evidence="7 15" id="KW-0560">Oxidoreductase</keyword>
<keyword evidence="15" id="KW-0413">Isomerase</keyword>
<evidence type="ECO:0000256" key="3">
    <source>
        <dbReference type="ARBA" id="ARBA00008750"/>
    </source>
</evidence>
<dbReference type="SUPFAM" id="SSF48179">
    <property type="entry name" value="6-phosphogluconate dehydrogenase C-terminal domain-like"/>
    <property type="match status" value="2"/>
</dbReference>
<evidence type="ECO:0000256" key="12">
    <source>
        <dbReference type="ARBA" id="ARBA00049556"/>
    </source>
</evidence>
<sequence length="718" mass="76933">MHVLFEDAETGLVLSVQDGVALISYDQPQSPVNTLNSRIGPVFEQCFARIERDPTIVGAVLVSGKPDSWIAGADIEELTRITEASQGEALSRGGHALLNRLATMSKPMVAAIHGAALGGGLEVALACRYRLATEHAKTMLALPEVQLGLIPGAGGTQRLPRTVGLQAALDMILTGKNIRARKAWQMGLVHELVHPSILRDIAVRRVRDLAAGRTPPSKARAQSATTMLLEDNALGRKVVFKKARESVLAKTRGHYPAPLAAIDVIQLGYAEGMEAGLAEEARRFGALAVSPECRQLASLFFATTALKKDSGLPDGVTATARAVKKIGVLGAGFMGAGIAGVAVQAGTQVRLKDASLERLAAGWRSVRDLLRERLRKKQISRLQLDDTLSLIGGTTDYRGFANADIVIEAVFEDLAVKHQVLREVEDAAPTAIFASNTSTIPIREIAAAATRPEQVLGMHFFSPVHKMPLLEVIVTPFTSAESTATAVQYGRQLGKTVIVVQDGAGFYVNRILAPYLNEAGRLLDDGARIEDVDSALTAFGFPVGPITLLDEVGLDIAGKSGPIMAAAFGDRMLPSTTLQRVVESGRVGRKARKGFYRYSEQGKREGVDESVYALTPAGGTRHTVLADEIQQRCVLPMLNEAVRCLQHGIIRNARDGDIGAVFGIGFPPFLGGPFRHLDTLGASTVVQQLDALNTRFPGRFEPAAMLREMAATGRRFHP</sequence>
<dbReference type="InterPro" id="IPR008927">
    <property type="entry name" value="6-PGluconate_DH-like_C_sf"/>
</dbReference>
<keyword evidence="8" id="KW-0520">NAD</keyword>
<evidence type="ECO:0000256" key="6">
    <source>
        <dbReference type="ARBA" id="ARBA00022963"/>
    </source>
</evidence>
<dbReference type="GO" id="GO:0070403">
    <property type="term" value="F:NAD+ binding"/>
    <property type="evidence" value="ECO:0007669"/>
    <property type="project" value="InterPro"/>
</dbReference>
<evidence type="ECO:0000256" key="2">
    <source>
        <dbReference type="ARBA" id="ARBA00007005"/>
    </source>
</evidence>
<dbReference type="KEGG" id="gph:GEMMAAP_14995"/>
<comment type="catalytic activity">
    <reaction evidence="12">
        <text>a (3S)-3-hydroxyacyl-CoA + NAD(+) = a 3-oxoacyl-CoA + NADH + H(+)</text>
        <dbReference type="Rhea" id="RHEA:22432"/>
        <dbReference type="ChEBI" id="CHEBI:15378"/>
        <dbReference type="ChEBI" id="CHEBI:57318"/>
        <dbReference type="ChEBI" id="CHEBI:57540"/>
        <dbReference type="ChEBI" id="CHEBI:57945"/>
        <dbReference type="ChEBI" id="CHEBI:90726"/>
        <dbReference type="EC" id="1.1.1.35"/>
    </reaction>
</comment>
<dbReference type="InterPro" id="IPR001753">
    <property type="entry name" value="Enoyl-CoA_hydra/iso"/>
</dbReference>
<dbReference type="eggNOG" id="COG1024">
    <property type="taxonomic scope" value="Bacteria"/>
</dbReference>
<feature type="domain" description="3-hydroxyacyl-CoA dehydrogenase NAD binding" evidence="14">
    <location>
        <begin position="325"/>
        <end position="502"/>
    </location>
</feature>
<keyword evidence="11" id="KW-0511">Multifunctional enzyme</keyword>
<feature type="domain" description="3-hydroxyacyl-CoA dehydrogenase C-terminal" evidence="13">
    <location>
        <begin position="505"/>
        <end position="598"/>
    </location>
</feature>
<accession>A0A143BML9</accession>
<dbReference type="PANTHER" id="PTHR43612">
    <property type="entry name" value="TRIFUNCTIONAL ENZYME SUBUNIT ALPHA"/>
    <property type="match status" value="1"/>
</dbReference>
<dbReference type="FunFam" id="3.40.50.720:FF:000009">
    <property type="entry name" value="Fatty oxidation complex, alpha subunit"/>
    <property type="match status" value="1"/>
</dbReference>
<dbReference type="SUPFAM" id="SSF52096">
    <property type="entry name" value="ClpP/crotonase"/>
    <property type="match status" value="1"/>
</dbReference>
<dbReference type="Pfam" id="PF00378">
    <property type="entry name" value="ECH_1"/>
    <property type="match status" value="1"/>
</dbReference>
<protein>
    <recommendedName>
        <fullName evidence="4">enoyl-CoA hydratase</fullName>
        <ecNumber evidence="4">4.2.1.17</ecNumber>
    </recommendedName>
</protein>
<dbReference type="PROSITE" id="PS00067">
    <property type="entry name" value="3HCDH"/>
    <property type="match status" value="1"/>
</dbReference>
<reference evidence="15 16" key="1">
    <citation type="journal article" date="2014" name="Proc. Natl. Acad. Sci. U.S.A.">
        <title>Functional type 2 photosynthetic reaction centers found in the rare bacterial phylum Gemmatimonadetes.</title>
        <authorList>
            <person name="Zeng Y."/>
            <person name="Feng F."/>
            <person name="Medova H."/>
            <person name="Dean J."/>
            <person name="Koblizek M."/>
        </authorList>
    </citation>
    <scope>NUCLEOTIDE SEQUENCE [LARGE SCALE GENOMIC DNA]</scope>
    <source>
        <strain evidence="15 16">AP64</strain>
    </source>
</reference>
<evidence type="ECO:0000259" key="13">
    <source>
        <dbReference type="Pfam" id="PF00725"/>
    </source>
</evidence>
<organism evidence="15 16">
    <name type="scientific">Gemmatimonas phototrophica</name>
    <dbReference type="NCBI Taxonomy" id="1379270"/>
    <lineage>
        <taxon>Bacteria</taxon>
        <taxon>Pseudomonadati</taxon>
        <taxon>Gemmatimonadota</taxon>
        <taxon>Gemmatimonadia</taxon>
        <taxon>Gemmatimonadales</taxon>
        <taxon>Gemmatimonadaceae</taxon>
        <taxon>Gemmatimonas</taxon>
    </lineage>
</organism>
<comment type="similarity">
    <text evidence="2">In the central section; belongs to the 3-hydroxyacyl-CoA dehydrogenase family.</text>
</comment>
<dbReference type="AlphaFoldDB" id="A0A143BML9"/>
<evidence type="ECO:0000256" key="8">
    <source>
        <dbReference type="ARBA" id="ARBA00023027"/>
    </source>
</evidence>
<dbReference type="SUPFAM" id="SSF51735">
    <property type="entry name" value="NAD(P)-binding Rossmann-fold domains"/>
    <property type="match status" value="1"/>
</dbReference>
<evidence type="ECO:0000259" key="14">
    <source>
        <dbReference type="Pfam" id="PF02737"/>
    </source>
</evidence>
<dbReference type="GO" id="GO:0016509">
    <property type="term" value="F:long-chain (3S)-3-hydroxyacyl-CoA dehydrogenase (NAD+) activity"/>
    <property type="evidence" value="ECO:0007669"/>
    <property type="project" value="TreeGrafter"/>
</dbReference>
<dbReference type="eggNOG" id="COG1250">
    <property type="taxonomic scope" value="Bacteria"/>
</dbReference>
<reference evidence="15 16" key="2">
    <citation type="journal article" date="2016" name="Environ. Microbiol. Rep.">
        <title>Metagenomic evidence for the presence of phototrophic Gemmatimonadetes bacteria in diverse environments.</title>
        <authorList>
            <person name="Zeng Y."/>
            <person name="Baumbach J."/>
            <person name="Barbosa E.G."/>
            <person name="Azevedo V."/>
            <person name="Zhang C."/>
            <person name="Koblizek M."/>
        </authorList>
    </citation>
    <scope>NUCLEOTIDE SEQUENCE [LARGE SCALE GENOMIC DNA]</scope>
    <source>
        <strain evidence="15 16">AP64</strain>
    </source>
</reference>
<comment type="pathway">
    <text evidence="1">Lipid metabolism; fatty acid beta-oxidation.</text>
</comment>
<dbReference type="EC" id="4.2.1.17" evidence="4"/>
<keyword evidence="9" id="KW-0443">Lipid metabolism</keyword>
<dbReference type="OrthoDB" id="9771883at2"/>
<dbReference type="InterPro" id="IPR006108">
    <property type="entry name" value="3HC_DH_C"/>
</dbReference>
<evidence type="ECO:0000256" key="11">
    <source>
        <dbReference type="ARBA" id="ARBA00023268"/>
    </source>
</evidence>
<proteinExistence type="inferred from homology"/>
<keyword evidence="16" id="KW-1185">Reference proteome</keyword>
<evidence type="ECO:0000256" key="10">
    <source>
        <dbReference type="ARBA" id="ARBA00023239"/>
    </source>
</evidence>
<dbReference type="NCBIfam" id="NF008363">
    <property type="entry name" value="PRK11154.1"/>
    <property type="match status" value="1"/>
</dbReference>
<dbReference type="GO" id="GO:0004300">
    <property type="term" value="F:enoyl-CoA hydratase activity"/>
    <property type="evidence" value="ECO:0007669"/>
    <property type="project" value="UniProtKB-EC"/>
</dbReference>
<dbReference type="FunFam" id="3.90.226.10:FF:000011">
    <property type="entry name" value="Fatty acid oxidation complex subunit alpha"/>
    <property type="match status" value="1"/>
</dbReference>
<dbReference type="InterPro" id="IPR050136">
    <property type="entry name" value="FA_oxidation_alpha_subunit"/>
</dbReference>
<dbReference type="InterPro" id="IPR029045">
    <property type="entry name" value="ClpP/crotonase-like_dom_sf"/>
</dbReference>
<keyword evidence="5" id="KW-0276">Fatty acid metabolism</keyword>
<dbReference type="UniPathway" id="UPA00659"/>
<evidence type="ECO:0000313" key="16">
    <source>
        <dbReference type="Proteomes" id="UP000076404"/>
    </source>
</evidence>
<dbReference type="InterPro" id="IPR006180">
    <property type="entry name" value="3-OHacyl-CoA_DH_CS"/>
</dbReference>
<dbReference type="Gene3D" id="3.90.226.10">
    <property type="entry name" value="2-enoyl-CoA Hydratase, Chain A, domain 1"/>
    <property type="match status" value="1"/>
</dbReference>
<dbReference type="CDD" id="cd06558">
    <property type="entry name" value="crotonase-like"/>
    <property type="match status" value="1"/>
</dbReference>
<dbReference type="Proteomes" id="UP000076404">
    <property type="component" value="Chromosome"/>
</dbReference>
<comment type="similarity">
    <text evidence="3">In the N-terminal section; belongs to the enoyl-CoA hydratase/isomerase family.</text>
</comment>
<dbReference type="Pfam" id="PF00725">
    <property type="entry name" value="3HCDH"/>
    <property type="match status" value="2"/>
</dbReference>
<dbReference type="InterPro" id="IPR006176">
    <property type="entry name" value="3-OHacyl-CoA_DH_NAD-bd"/>
</dbReference>
<feature type="domain" description="3-hydroxyacyl-CoA dehydrogenase C-terminal" evidence="13">
    <location>
        <begin position="630"/>
        <end position="714"/>
    </location>
</feature>
<evidence type="ECO:0000256" key="1">
    <source>
        <dbReference type="ARBA" id="ARBA00005005"/>
    </source>
</evidence>
<keyword evidence="10 15" id="KW-0456">Lyase</keyword>
<dbReference type="RefSeq" id="WP_043579821.1">
    <property type="nucleotide sequence ID" value="NZ_CP011454.1"/>
</dbReference>
<dbReference type="PANTHER" id="PTHR43612:SF3">
    <property type="entry name" value="TRIFUNCTIONAL ENZYME SUBUNIT ALPHA, MITOCHONDRIAL"/>
    <property type="match status" value="1"/>
</dbReference>
<evidence type="ECO:0000256" key="9">
    <source>
        <dbReference type="ARBA" id="ARBA00023098"/>
    </source>
</evidence>
<dbReference type="EMBL" id="CP011454">
    <property type="protein sequence ID" value="AMW05752.1"/>
    <property type="molecule type" value="Genomic_DNA"/>
</dbReference>
<evidence type="ECO:0000256" key="7">
    <source>
        <dbReference type="ARBA" id="ARBA00023002"/>
    </source>
</evidence>
<evidence type="ECO:0000313" key="15">
    <source>
        <dbReference type="EMBL" id="AMW05752.1"/>
    </source>
</evidence>
<name>A0A143BML9_9BACT</name>
<keyword evidence="6" id="KW-0442">Lipid degradation</keyword>
<dbReference type="Pfam" id="PF02737">
    <property type="entry name" value="3HCDH_N"/>
    <property type="match status" value="1"/>
</dbReference>
<gene>
    <name evidence="15" type="primary">fadJ</name>
    <name evidence="15" type="ORF">GEMMAAP_14995</name>
</gene>